<evidence type="ECO:0000313" key="4">
    <source>
        <dbReference type="EMBL" id="ARD24705.1"/>
    </source>
</evidence>
<evidence type="ECO:0000313" key="2">
    <source>
        <dbReference type="EMBL" id="ARD24699.1"/>
    </source>
</evidence>
<reference evidence="3" key="2">
    <citation type="submission" date="2016-06" db="EMBL/GenBank/DDBJ databases">
        <title>Helicoverpa armigera stunt virus small ORFs.</title>
        <authorList>
            <person name="de Bruyn M.-M."/>
            <person name="Dorrington R.A."/>
        </authorList>
    </citation>
    <scope>NUCLEOTIDE SEQUENCE</scope>
    <source>
        <strain evidence="3">PMDB12</strain>
        <strain evidence="4">PMDB18</strain>
    </source>
</reference>
<evidence type="ECO:0000256" key="1">
    <source>
        <dbReference type="SAM" id="MobiDB-lite"/>
    </source>
</evidence>
<organismHost>
    <name type="scientific">Helicoverpa armigera</name>
    <name type="common">Cotton bollworm</name>
    <name type="synonym">Heliothis armigera</name>
    <dbReference type="NCBI Taxonomy" id="29058"/>
</organismHost>
<evidence type="ECO:0000313" key="3">
    <source>
        <dbReference type="EMBL" id="ARD24702.1"/>
    </source>
</evidence>
<dbReference type="EMBL" id="KX423455">
    <property type="protein sequence ID" value="ARD24705.1"/>
    <property type="molecule type" value="Genomic_RNA"/>
</dbReference>
<feature type="region of interest" description="Disordered" evidence="1">
    <location>
        <begin position="83"/>
        <end position="130"/>
    </location>
</feature>
<name>A0A1V0JZN5_HASV</name>
<organism evidence="3">
    <name type="scientific">Helicoverpa armigera stunt virus</name>
    <name type="common">HaSV</name>
    <dbReference type="NCBI Taxonomy" id="37206"/>
    <lineage>
        <taxon>Viruses</taxon>
        <taxon>Riboviria</taxon>
        <taxon>Orthornavirae</taxon>
        <taxon>Kitrinoviricota</taxon>
        <taxon>Alsuviricetes</taxon>
        <taxon>Hepelivirales</taxon>
        <taxon>Alphatetraviridae</taxon>
        <taxon>Omegatetravirus</taxon>
        <taxon>Omegatetravirus helicoverpae</taxon>
    </lineage>
</organism>
<feature type="compositionally biased region" description="Gly residues" evidence="1">
    <location>
        <begin position="105"/>
        <end position="116"/>
    </location>
</feature>
<sequence length="140" mass="15343">MSGQKRRKDRQFVNCPHCSEPLILIFGKSSTGDRADCRRCDITFGNPILRHGPGCREDHAGLCAFPGFPVCPCCLEAVPAPHDCPLERSHPAPRVEGRDRRPTGSQGGPGDSGGRPGSDQRPLSSEDEAFLRRIQRLLKN</sequence>
<feature type="compositionally biased region" description="Basic and acidic residues" evidence="1">
    <location>
        <begin position="84"/>
        <end position="102"/>
    </location>
</feature>
<dbReference type="EMBL" id="KX423453">
    <property type="protein sequence ID" value="ARD24699.1"/>
    <property type="molecule type" value="Genomic_RNA"/>
</dbReference>
<dbReference type="EMBL" id="KX423454">
    <property type="protein sequence ID" value="ARD24702.1"/>
    <property type="molecule type" value="Genomic_RNA"/>
</dbReference>
<protein>
    <submittedName>
        <fullName evidence="3">p15</fullName>
    </submittedName>
</protein>
<reference evidence="2" key="1">
    <citation type="submission" date="2016-06" db="EMBL/GenBank/DDBJ databases">
        <title>Helicoverpa armigera stunt virus RNA1.</title>
        <authorList>
            <person name="Dorrington R.A."/>
            <person name="de Bruyn M.-M."/>
        </authorList>
    </citation>
    <scope>NUCLEOTIDE SEQUENCE</scope>
    <source>
        <strain evidence="2">HaSV</strain>
    </source>
</reference>
<proteinExistence type="predicted"/>
<accession>A0A1V0JZN5</accession>